<gene>
    <name evidence="1" type="ORF">Pint_01993</name>
</gene>
<keyword evidence="2" id="KW-1185">Reference proteome</keyword>
<sequence>MSVEIPYDLIKQVQIAVLKEANLSSYDPDDASFPNLPSFKSSISELDPSPEYLRCKHCKGRLLRGVMSLICMFCGKQQAQQETAPEPIDFKSTFGCRWLLQSLALDGSDIAGVPVKAKELNRAQSTGQEEFLLSDFLDLEIKWQPELEKVESESDKSPLHLVGINLDNIFTEGKKDTVLEQQVVEDRNDDGGGDNDFQVRGHSSLENVKRFEPVVRSTEDESGGDSFDGWEASFQSADDGNAREESKLDDPVVGSSVDLSAHMDAVFGSEIIGSSAIKTNDGLQDDLWSSSNSEKLGKSNQVDVTATTEDVGTVDNVNNSSSMSIDFIQDAQWKSESNSAPDKTAIHDEDDSFDAWNDFTGSNTVENPTNISEAKQFEVAAIIKHGGEAEKANNSSSRSIDLVQGGQLQTDNIEIPDNKVINEGDDSFNAWNDFASSNSVQDTFNRQTDQAKQLEVNANIKDSEMENAKNSSSMNVDWFQDDQWQTTSKKAPENKTVDDLFDTWNDFTSSASAQDSSKNQSGQAVQFEVTTTIKDDKMVGNANNFTSIALIQDDHWPISSNKTPDSKTIDQGKDLFDTWNDFTGSTSVQDFPNEQTAPAKQSEITANVEEVNNSSFDWFQVDQGQTSSNKAPGDKTTEEDYDSFDAWNGFTSSTSAQDPSIKQSVNHVAPSVEQTSEIKFIGTNNNVQNDDFGSFSQAHFFSGEFSDQNGSKEVNIMQSEPSVSKRMFGASICEPLGFAKGHNSRIPDVNTTNGGNAREAAKSEDASNTTTKTTTNDVEMLMSQMHDLSFMLASNLSVPSKQDECGSFSKH</sequence>
<evidence type="ECO:0000313" key="2">
    <source>
        <dbReference type="Proteomes" id="UP001163603"/>
    </source>
</evidence>
<dbReference type="EMBL" id="CM047736">
    <property type="protein sequence ID" value="KAJ0052400.1"/>
    <property type="molecule type" value="Genomic_DNA"/>
</dbReference>
<proteinExistence type="predicted"/>
<evidence type="ECO:0000313" key="1">
    <source>
        <dbReference type="EMBL" id="KAJ0052400.1"/>
    </source>
</evidence>
<dbReference type="Proteomes" id="UP001163603">
    <property type="component" value="Chromosome 1"/>
</dbReference>
<organism evidence="1 2">
    <name type="scientific">Pistacia integerrima</name>
    <dbReference type="NCBI Taxonomy" id="434235"/>
    <lineage>
        <taxon>Eukaryota</taxon>
        <taxon>Viridiplantae</taxon>
        <taxon>Streptophyta</taxon>
        <taxon>Embryophyta</taxon>
        <taxon>Tracheophyta</taxon>
        <taxon>Spermatophyta</taxon>
        <taxon>Magnoliopsida</taxon>
        <taxon>eudicotyledons</taxon>
        <taxon>Gunneridae</taxon>
        <taxon>Pentapetalae</taxon>
        <taxon>rosids</taxon>
        <taxon>malvids</taxon>
        <taxon>Sapindales</taxon>
        <taxon>Anacardiaceae</taxon>
        <taxon>Pistacia</taxon>
    </lineage>
</organism>
<name>A0ACC0ZK59_9ROSI</name>
<comment type="caution">
    <text evidence="1">The sequence shown here is derived from an EMBL/GenBank/DDBJ whole genome shotgun (WGS) entry which is preliminary data.</text>
</comment>
<protein>
    <submittedName>
        <fullName evidence="1">Uncharacterized protein</fullName>
    </submittedName>
</protein>
<reference evidence="2" key="1">
    <citation type="journal article" date="2023" name="G3 (Bethesda)">
        <title>Genome assembly and association tests identify interacting loci associated with vigor, precocity, and sex in interspecific pistachio rootstocks.</title>
        <authorList>
            <person name="Palmer W."/>
            <person name="Jacygrad E."/>
            <person name="Sagayaradj S."/>
            <person name="Cavanaugh K."/>
            <person name="Han R."/>
            <person name="Bertier L."/>
            <person name="Beede B."/>
            <person name="Kafkas S."/>
            <person name="Golino D."/>
            <person name="Preece J."/>
            <person name="Michelmore R."/>
        </authorList>
    </citation>
    <scope>NUCLEOTIDE SEQUENCE [LARGE SCALE GENOMIC DNA]</scope>
</reference>
<accession>A0ACC0ZK59</accession>